<dbReference type="Pfam" id="PF04233">
    <property type="entry name" value="Phage_Mu_F"/>
    <property type="match status" value="1"/>
</dbReference>
<evidence type="ECO:0000256" key="1">
    <source>
        <dbReference type="SAM" id="MobiDB-lite"/>
    </source>
</evidence>
<feature type="region of interest" description="Disordered" evidence="1">
    <location>
        <begin position="286"/>
        <end position="318"/>
    </location>
</feature>
<dbReference type="InterPro" id="IPR006528">
    <property type="entry name" value="Phage_head_morphogenesis_dom"/>
</dbReference>
<proteinExistence type="predicted"/>
<evidence type="ECO:0000313" key="4">
    <source>
        <dbReference type="Proteomes" id="UP000557717"/>
    </source>
</evidence>
<organism evidence="3 4">
    <name type="scientific">Haloferula luteola</name>
    <dbReference type="NCBI Taxonomy" id="595692"/>
    <lineage>
        <taxon>Bacteria</taxon>
        <taxon>Pseudomonadati</taxon>
        <taxon>Verrucomicrobiota</taxon>
        <taxon>Verrucomicrobiia</taxon>
        <taxon>Verrucomicrobiales</taxon>
        <taxon>Verrucomicrobiaceae</taxon>
        <taxon>Haloferula</taxon>
    </lineage>
</organism>
<feature type="compositionally biased region" description="Low complexity" evidence="1">
    <location>
        <begin position="287"/>
        <end position="310"/>
    </location>
</feature>
<feature type="domain" description="Phage head morphogenesis" evidence="2">
    <location>
        <begin position="90"/>
        <end position="175"/>
    </location>
</feature>
<reference evidence="3 4" key="1">
    <citation type="submission" date="2020-08" db="EMBL/GenBank/DDBJ databases">
        <title>Genomic Encyclopedia of Type Strains, Phase IV (KMG-IV): sequencing the most valuable type-strain genomes for metagenomic binning, comparative biology and taxonomic classification.</title>
        <authorList>
            <person name="Goeker M."/>
        </authorList>
    </citation>
    <scope>NUCLEOTIDE SEQUENCE [LARGE SCALE GENOMIC DNA]</scope>
    <source>
        <strain evidence="3 4">YC6886</strain>
    </source>
</reference>
<evidence type="ECO:0000313" key="3">
    <source>
        <dbReference type="EMBL" id="MBB5351090.1"/>
    </source>
</evidence>
<protein>
    <submittedName>
        <fullName evidence="3">SPP1 gp7 family putative phage head morphogenesis protein</fullName>
    </submittedName>
</protein>
<dbReference type="EMBL" id="JACHFD010000005">
    <property type="protein sequence ID" value="MBB5351090.1"/>
    <property type="molecule type" value="Genomic_DNA"/>
</dbReference>
<dbReference type="Proteomes" id="UP000557717">
    <property type="component" value="Unassembled WGS sequence"/>
</dbReference>
<accession>A0A840VAX2</accession>
<sequence>MNLLHTPIPHEEGSELVAAKVPARRDVFDGLLPELRARAFTVTGVEDLNVLARVRDLTAELPVGGDFDELKSQILDEISPWIITATEEEERAKQLGEATRRAEMLLKMHGWQAYAQTQDKLIREEADAFPYSQYLDSGDHHVRPSHSALGGKIFPTLHPFWENHTPPWEFGCRCDKVPLTADEVEEIRAAEQKLPPEQQSVVDGYRLQEVESQGVLRIDDGGTVDIRTPREKQGSTGYEWRPGDAGLDLQQILARHTPQDRQVFESWARSTDIGEGRTVWETFEGTPAASAPQSSPAPAIAPAAAPVSTPRQSPVSAGLPIASRGEVARTWKEALSAIDSVHDDGVLPGYAARRAPKTANHLGVYHFPKKHLAIREDGPWRHLTAAHEIGHYLDHQALGSPNVFASADPASPVHAICAMLRQTPTCEEIRASRIPVRMKHYFLSSLEIWARAYAQFIAEESATAELSADLLRVSSSIESWRQWPPHEFAPARAAIRQLFREKGWML</sequence>
<evidence type="ECO:0000259" key="2">
    <source>
        <dbReference type="Pfam" id="PF04233"/>
    </source>
</evidence>
<dbReference type="NCBIfam" id="TIGR01641">
    <property type="entry name" value="phageSPP1_gp7"/>
    <property type="match status" value="1"/>
</dbReference>
<dbReference type="RefSeq" id="WP_184016961.1">
    <property type="nucleotide sequence ID" value="NZ_JACHFD010000005.1"/>
</dbReference>
<comment type="caution">
    <text evidence="3">The sequence shown here is derived from an EMBL/GenBank/DDBJ whole genome shotgun (WGS) entry which is preliminary data.</text>
</comment>
<feature type="region of interest" description="Disordered" evidence="1">
    <location>
        <begin position="221"/>
        <end position="243"/>
    </location>
</feature>
<dbReference type="AlphaFoldDB" id="A0A840VAX2"/>
<name>A0A840VAX2_9BACT</name>
<gene>
    <name evidence="3" type="ORF">HNR46_001324</name>
</gene>
<keyword evidence="4" id="KW-1185">Reference proteome</keyword>